<evidence type="ECO:0000256" key="10">
    <source>
        <dbReference type="ARBA" id="ARBA00048968"/>
    </source>
</evidence>
<evidence type="ECO:0000256" key="4">
    <source>
        <dbReference type="ARBA" id="ARBA00007353"/>
    </source>
</evidence>
<evidence type="ECO:0000256" key="8">
    <source>
        <dbReference type="ARBA" id="ARBA00022833"/>
    </source>
</evidence>
<name>A0A5C8P344_9BACI</name>
<dbReference type="GO" id="GO:0017061">
    <property type="term" value="F:S-methyl-5-thioadenosine phosphorylase activity"/>
    <property type="evidence" value="ECO:0007669"/>
    <property type="project" value="UniProtKB-EC"/>
</dbReference>
<keyword evidence="6" id="KW-0479">Metal-binding</keyword>
<dbReference type="Gene3D" id="3.60.140.10">
    <property type="entry name" value="CNF1/YfiH-like putative cysteine hydrolases"/>
    <property type="match status" value="1"/>
</dbReference>
<dbReference type="CDD" id="cd16833">
    <property type="entry name" value="YfiH"/>
    <property type="match status" value="1"/>
</dbReference>
<protein>
    <recommendedName>
        <fullName evidence="12">Purine nucleoside phosphorylase</fullName>
    </recommendedName>
</protein>
<keyword evidence="5" id="KW-0808">Transferase</keyword>
<comment type="function">
    <text evidence="3">Purine nucleoside enzyme that catalyzes the phosphorolysis of adenosine and inosine nucleosides, yielding D-ribose 1-phosphate and the respective free bases, adenine and hypoxanthine. Also catalyzes the phosphorolysis of S-methyl-5'-thioadenosine into adenine and S-methyl-5-thio-alpha-D-ribose 1-phosphate. Also has adenosine deaminase activity.</text>
</comment>
<dbReference type="PANTHER" id="PTHR30616">
    <property type="entry name" value="UNCHARACTERIZED PROTEIN YFIH"/>
    <property type="match status" value="1"/>
</dbReference>
<evidence type="ECO:0000256" key="6">
    <source>
        <dbReference type="ARBA" id="ARBA00022723"/>
    </source>
</evidence>
<evidence type="ECO:0000256" key="2">
    <source>
        <dbReference type="ARBA" id="ARBA00001947"/>
    </source>
</evidence>
<dbReference type="GO" id="GO:0005507">
    <property type="term" value="F:copper ion binding"/>
    <property type="evidence" value="ECO:0007669"/>
    <property type="project" value="TreeGrafter"/>
</dbReference>
<accession>A0A5C8P344</accession>
<comment type="similarity">
    <text evidence="4 12">Belongs to the purine nucleoside phosphorylase YfiH/LACC1 family.</text>
</comment>
<evidence type="ECO:0000256" key="5">
    <source>
        <dbReference type="ARBA" id="ARBA00022679"/>
    </source>
</evidence>
<evidence type="ECO:0000256" key="12">
    <source>
        <dbReference type="RuleBase" id="RU361274"/>
    </source>
</evidence>
<dbReference type="NCBIfam" id="TIGR00726">
    <property type="entry name" value="peptidoglycan editing factor PgeF"/>
    <property type="match status" value="1"/>
</dbReference>
<comment type="catalytic activity">
    <reaction evidence="11">
        <text>S-methyl-5'-thioadenosine + phosphate = 5-(methylsulfanyl)-alpha-D-ribose 1-phosphate + adenine</text>
        <dbReference type="Rhea" id="RHEA:11852"/>
        <dbReference type="ChEBI" id="CHEBI:16708"/>
        <dbReference type="ChEBI" id="CHEBI:17509"/>
        <dbReference type="ChEBI" id="CHEBI:43474"/>
        <dbReference type="ChEBI" id="CHEBI:58533"/>
        <dbReference type="EC" id="2.4.2.28"/>
    </reaction>
    <physiologicalReaction direction="left-to-right" evidence="11">
        <dbReference type="Rhea" id="RHEA:11853"/>
    </physiologicalReaction>
</comment>
<evidence type="ECO:0000256" key="7">
    <source>
        <dbReference type="ARBA" id="ARBA00022801"/>
    </source>
</evidence>
<evidence type="ECO:0000256" key="9">
    <source>
        <dbReference type="ARBA" id="ARBA00047989"/>
    </source>
</evidence>
<comment type="catalytic activity">
    <reaction evidence="9">
        <text>adenosine + H2O + H(+) = inosine + NH4(+)</text>
        <dbReference type="Rhea" id="RHEA:24408"/>
        <dbReference type="ChEBI" id="CHEBI:15377"/>
        <dbReference type="ChEBI" id="CHEBI:15378"/>
        <dbReference type="ChEBI" id="CHEBI:16335"/>
        <dbReference type="ChEBI" id="CHEBI:17596"/>
        <dbReference type="ChEBI" id="CHEBI:28938"/>
        <dbReference type="EC" id="3.5.4.4"/>
    </reaction>
    <physiologicalReaction direction="left-to-right" evidence="9">
        <dbReference type="Rhea" id="RHEA:24409"/>
    </physiologicalReaction>
</comment>
<dbReference type="AlphaFoldDB" id="A0A5C8P344"/>
<dbReference type="RefSeq" id="WP_147665179.1">
    <property type="nucleotide sequence ID" value="NZ_VDUW01000001.1"/>
</dbReference>
<dbReference type="OrthoDB" id="4279at2"/>
<dbReference type="GO" id="GO:0016787">
    <property type="term" value="F:hydrolase activity"/>
    <property type="evidence" value="ECO:0007669"/>
    <property type="project" value="UniProtKB-KW"/>
</dbReference>
<keyword evidence="8" id="KW-0862">Zinc</keyword>
<dbReference type="InterPro" id="IPR038371">
    <property type="entry name" value="Cu_polyphenol_OxRdtase_sf"/>
</dbReference>
<comment type="catalytic activity">
    <reaction evidence="1">
        <text>inosine + phosphate = alpha-D-ribose 1-phosphate + hypoxanthine</text>
        <dbReference type="Rhea" id="RHEA:27646"/>
        <dbReference type="ChEBI" id="CHEBI:17368"/>
        <dbReference type="ChEBI" id="CHEBI:17596"/>
        <dbReference type="ChEBI" id="CHEBI:43474"/>
        <dbReference type="ChEBI" id="CHEBI:57720"/>
        <dbReference type="EC" id="2.4.2.1"/>
    </reaction>
    <physiologicalReaction direction="left-to-right" evidence="1">
        <dbReference type="Rhea" id="RHEA:27647"/>
    </physiologicalReaction>
</comment>
<evidence type="ECO:0000313" key="13">
    <source>
        <dbReference type="EMBL" id="TXL67606.1"/>
    </source>
</evidence>
<evidence type="ECO:0000256" key="11">
    <source>
        <dbReference type="ARBA" id="ARBA00049893"/>
    </source>
</evidence>
<evidence type="ECO:0000256" key="1">
    <source>
        <dbReference type="ARBA" id="ARBA00000553"/>
    </source>
</evidence>
<sequence>MSDAFKLTNPSTLHIKQWEQKESNLITGFTTKNEGVSTASFASLNMGLHVSDDLNSVLENRQILAKHIRFPLNNWVQGEQIHDAVIQVIDKDDRGFGSNSSETALKGIDGLITNQQGVLCTAVFADCVPLYFFDPVTKYIGIAHAGWKGTVRQIAKKMVEKLVELGVNPHDLLVAIGPCISREKYKVDKRVINHIPIEYQSKTVFPQKNGQYLLDLKQLNVEIFLHCGVLRTNIVVTKYCTYSHSDLFFSHRRDQGKTGRMLGFIGYQP</sequence>
<evidence type="ECO:0000256" key="3">
    <source>
        <dbReference type="ARBA" id="ARBA00003215"/>
    </source>
</evidence>
<dbReference type="Proteomes" id="UP000321574">
    <property type="component" value="Unassembled WGS sequence"/>
</dbReference>
<dbReference type="PANTHER" id="PTHR30616:SF2">
    <property type="entry name" value="PURINE NUCLEOSIDE PHOSPHORYLASE LACC1"/>
    <property type="match status" value="1"/>
</dbReference>
<dbReference type="InterPro" id="IPR011324">
    <property type="entry name" value="Cytotoxic_necrot_fac-like_cat"/>
</dbReference>
<dbReference type="InterPro" id="IPR003730">
    <property type="entry name" value="Cu_polyphenol_OxRdtase"/>
</dbReference>
<reference evidence="13 14" key="1">
    <citation type="submission" date="2019-06" db="EMBL/GenBank/DDBJ databases">
        <title>Cerasibacillus sp. nov., isolated from maize field.</title>
        <authorList>
            <person name="Lin S.-Y."/>
            <person name="Tsai C.-F."/>
            <person name="Young C.-C."/>
        </authorList>
    </citation>
    <scope>NUCLEOTIDE SEQUENCE [LARGE SCALE GENOMIC DNA]</scope>
    <source>
        <strain evidence="13 14">CC-CFT480</strain>
    </source>
</reference>
<dbReference type="EMBL" id="VDUW01000001">
    <property type="protein sequence ID" value="TXL67606.1"/>
    <property type="molecule type" value="Genomic_DNA"/>
</dbReference>
<keyword evidence="14" id="KW-1185">Reference proteome</keyword>
<proteinExistence type="inferred from homology"/>
<comment type="caution">
    <text evidence="13">The sequence shown here is derived from an EMBL/GenBank/DDBJ whole genome shotgun (WGS) entry which is preliminary data.</text>
</comment>
<organism evidence="13 14">
    <name type="scientific">Cerasibacillus terrae</name>
    <dbReference type="NCBI Taxonomy" id="2498845"/>
    <lineage>
        <taxon>Bacteria</taxon>
        <taxon>Bacillati</taxon>
        <taxon>Bacillota</taxon>
        <taxon>Bacilli</taxon>
        <taxon>Bacillales</taxon>
        <taxon>Bacillaceae</taxon>
        <taxon>Cerasibacillus</taxon>
    </lineage>
</organism>
<dbReference type="Pfam" id="PF02578">
    <property type="entry name" value="Cu-oxidase_4"/>
    <property type="match status" value="1"/>
</dbReference>
<comment type="catalytic activity">
    <reaction evidence="10">
        <text>adenosine + phosphate = alpha-D-ribose 1-phosphate + adenine</text>
        <dbReference type="Rhea" id="RHEA:27642"/>
        <dbReference type="ChEBI" id="CHEBI:16335"/>
        <dbReference type="ChEBI" id="CHEBI:16708"/>
        <dbReference type="ChEBI" id="CHEBI:43474"/>
        <dbReference type="ChEBI" id="CHEBI:57720"/>
        <dbReference type="EC" id="2.4.2.1"/>
    </reaction>
    <physiologicalReaction direction="left-to-right" evidence="10">
        <dbReference type="Rhea" id="RHEA:27643"/>
    </physiologicalReaction>
</comment>
<keyword evidence="7" id="KW-0378">Hydrolase</keyword>
<evidence type="ECO:0000313" key="14">
    <source>
        <dbReference type="Proteomes" id="UP000321574"/>
    </source>
</evidence>
<gene>
    <name evidence="13" type="primary">pgeF</name>
    <name evidence="13" type="ORF">FHP05_00905</name>
</gene>
<comment type="cofactor">
    <cofactor evidence="2">
        <name>Zn(2+)</name>
        <dbReference type="ChEBI" id="CHEBI:29105"/>
    </cofactor>
</comment>
<dbReference type="SUPFAM" id="SSF64438">
    <property type="entry name" value="CNF1/YfiH-like putative cysteine hydrolases"/>
    <property type="match status" value="1"/>
</dbReference>